<dbReference type="EMBL" id="FOWE01000006">
    <property type="protein sequence ID" value="SFO34014.1"/>
    <property type="molecule type" value="Genomic_DNA"/>
</dbReference>
<proteinExistence type="predicted"/>
<evidence type="ECO:0008006" key="4">
    <source>
        <dbReference type="Google" id="ProtNLM"/>
    </source>
</evidence>
<evidence type="ECO:0000313" key="2">
    <source>
        <dbReference type="EMBL" id="SFO34014.1"/>
    </source>
</evidence>
<dbReference type="RefSeq" id="WP_075014105.1">
    <property type="nucleotide sequence ID" value="NZ_FOWE01000006.1"/>
</dbReference>
<evidence type="ECO:0000256" key="1">
    <source>
        <dbReference type="SAM" id="SignalP"/>
    </source>
</evidence>
<dbReference type="PROSITE" id="PS51257">
    <property type="entry name" value="PROKAR_LIPOPROTEIN"/>
    <property type="match status" value="1"/>
</dbReference>
<evidence type="ECO:0000313" key="3">
    <source>
        <dbReference type="Proteomes" id="UP000183642"/>
    </source>
</evidence>
<keyword evidence="3" id="KW-1185">Reference proteome</keyword>
<gene>
    <name evidence="2" type="ORF">SAMN05660359_02788</name>
</gene>
<dbReference type="Proteomes" id="UP000183642">
    <property type="component" value="Unassembled WGS sequence"/>
</dbReference>
<dbReference type="AlphaFoldDB" id="A0A1I5GDG3"/>
<feature type="chain" id="PRO_5038894865" description="Lipoprotein" evidence="1">
    <location>
        <begin position="31"/>
        <end position="160"/>
    </location>
</feature>
<name>A0A1I5GDG3_9ACTN</name>
<sequence>MRPTDPTARRALAGVLLGATLLLSACGAREADDLAAAGAGDALGADVPEECTAPFPLAVGTADVADLDSVPAGFPDAPAGSVLCETGRAADGGQEYANYASDLPAEEVLAYYGSSAPEARRSLTGLGRPAVSGTLGGVFWQVEPVDGGFRLVLAPGADLA</sequence>
<protein>
    <recommendedName>
        <fullName evidence="4">Lipoprotein</fullName>
    </recommendedName>
</protein>
<feature type="signal peptide" evidence="1">
    <location>
        <begin position="1"/>
        <end position="30"/>
    </location>
</feature>
<keyword evidence="1" id="KW-0732">Signal</keyword>
<organism evidence="2 3">
    <name type="scientific">Geodermatophilus obscurus</name>
    <dbReference type="NCBI Taxonomy" id="1861"/>
    <lineage>
        <taxon>Bacteria</taxon>
        <taxon>Bacillati</taxon>
        <taxon>Actinomycetota</taxon>
        <taxon>Actinomycetes</taxon>
        <taxon>Geodermatophilales</taxon>
        <taxon>Geodermatophilaceae</taxon>
        <taxon>Geodermatophilus</taxon>
    </lineage>
</organism>
<accession>A0A1I5GDG3</accession>
<dbReference type="OrthoDB" id="3750796at2"/>
<reference evidence="3" key="1">
    <citation type="submission" date="2016-10" db="EMBL/GenBank/DDBJ databases">
        <authorList>
            <person name="Varghese N."/>
            <person name="Submissions S."/>
        </authorList>
    </citation>
    <scope>NUCLEOTIDE SEQUENCE [LARGE SCALE GENOMIC DNA]</scope>
    <source>
        <strain evidence="3">DSM 43161</strain>
    </source>
</reference>